<gene>
    <name evidence="2" type="ORF">RF007C_11965</name>
</gene>
<organism evidence="2 3">
    <name type="scientific">Ruminococcus flavefaciens 007c</name>
    <dbReference type="NCBI Taxonomy" id="1341157"/>
    <lineage>
        <taxon>Bacteria</taxon>
        <taxon>Bacillati</taxon>
        <taxon>Bacillota</taxon>
        <taxon>Clostridia</taxon>
        <taxon>Eubacteriales</taxon>
        <taxon>Oscillospiraceae</taxon>
        <taxon>Ruminococcus</taxon>
    </lineage>
</organism>
<protein>
    <recommendedName>
        <fullName evidence="1">SH3b domain-containing protein</fullName>
    </recommendedName>
</protein>
<dbReference type="InterPro" id="IPR003646">
    <property type="entry name" value="SH3-like_bac-type"/>
</dbReference>
<dbReference type="EMBL" id="ATAX01000016">
    <property type="protein sequence ID" value="EWM54318.1"/>
    <property type="molecule type" value="Genomic_DNA"/>
</dbReference>
<comment type="caution">
    <text evidence="2">The sequence shown here is derived from an EMBL/GenBank/DDBJ whole genome shotgun (WGS) entry which is preliminary data.</text>
</comment>
<evidence type="ECO:0000313" key="3">
    <source>
        <dbReference type="Proteomes" id="UP000019365"/>
    </source>
</evidence>
<dbReference type="Proteomes" id="UP000019365">
    <property type="component" value="Unassembled WGS sequence"/>
</dbReference>
<sequence>MWSIRSTDLKFIKKELIPMNKHFRKILCTALSAATLSACVVMPSAINDPASRCSVVNSVEANAKTIAVKFKIFTKRQVTAKSGLNIREGAGTNYRVVGALNYGEQIITMGNDNGWGYIPGRGWIYLYYTIEI</sequence>
<feature type="domain" description="SH3b" evidence="1">
    <location>
        <begin position="82"/>
        <end position="124"/>
    </location>
</feature>
<dbReference type="PATRIC" id="fig|1341157.4.peg.982"/>
<evidence type="ECO:0000259" key="1">
    <source>
        <dbReference type="Pfam" id="PF08239"/>
    </source>
</evidence>
<reference evidence="2 3" key="1">
    <citation type="journal article" date="2014" name="PLoS ONE">
        <title>Rumen cellulosomics: divergent fiber-degrading strategies revealed by comparative genome-wide analysis of six ruminococcal strains.</title>
        <authorList>
            <person name="Dassa B."/>
            <person name="Borovok I."/>
            <person name="Ruimy-Israeli V."/>
            <person name="Lamed R."/>
            <person name="Flint H.J."/>
            <person name="Duncan S.H."/>
            <person name="Henrissat B."/>
            <person name="Coutinho P."/>
            <person name="Morrison M."/>
            <person name="Mosoni P."/>
            <person name="Yeoman C.J."/>
            <person name="White B.A."/>
            <person name="Bayer E.A."/>
        </authorList>
    </citation>
    <scope>NUCLEOTIDE SEQUENCE [LARGE SCALE GENOMIC DNA]</scope>
    <source>
        <strain evidence="2 3">007c</strain>
    </source>
</reference>
<dbReference type="Gene3D" id="2.30.30.40">
    <property type="entry name" value="SH3 Domains"/>
    <property type="match status" value="1"/>
</dbReference>
<evidence type="ECO:0000313" key="2">
    <source>
        <dbReference type="EMBL" id="EWM54318.1"/>
    </source>
</evidence>
<keyword evidence="3" id="KW-1185">Reference proteome</keyword>
<accession>W7UKK3</accession>
<name>W7UKK3_RUMFL</name>
<dbReference type="Pfam" id="PF08239">
    <property type="entry name" value="SH3_3"/>
    <property type="match status" value="1"/>
</dbReference>
<dbReference type="AlphaFoldDB" id="W7UKK3"/>
<proteinExistence type="predicted"/>
<dbReference type="OrthoDB" id="9808890at2"/>